<dbReference type="InterPro" id="IPR013762">
    <property type="entry name" value="Integrase-like_cat_sf"/>
</dbReference>
<evidence type="ECO:0000259" key="7">
    <source>
        <dbReference type="PROSITE" id="PS51898"/>
    </source>
</evidence>
<dbReference type="Gene3D" id="1.10.443.10">
    <property type="entry name" value="Intergrase catalytic core"/>
    <property type="match status" value="1"/>
</dbReference>
<evidence type="ECO:0000256" key="4">
    <source>
        <dbReference type="ARBA" id="ARBA00023125"/>
    </source>
</evidence>
<name>A0ABT8QRR2_9FIRM</name>
<keyword evidence="4" id="KW-0238">DNA-binding</keyword>
<dbReference type="RefSeq" id="WP_302049081.1">
    <property type="nucleotide sequence ID" value="NZ_JAMJEV010000011.1"/>
</dbReference>
<dbReference type="InterPro" id="IPR010998">
    <property type="entry name" value="Integrase_recombinase_N"/>
</dbReference>
<evidence type="ECO:0000256" key="6">
    <source>
        <dbReference type="SAM" id="MobiDB-lite"/>
    </source>
</evidence>
<comment type="function">
    <text evidence="1">Site-specific tyrosine recombinase, which acts by catalyzing the cutting and rejoining of the recombining DNA molecules.</text>
</comment>
<sequence>MTVETAKKKKPKKKVAKRANNEGTKISERADGRWETKVTTGYHPLTGKPKRKSLYGKSQSEVEEKLVEFKYKLRTGQYIEPEKETFGDWLLQWLSVYKKPMPNKIRIETYTDYVDLAKKHIIPLLGHYLLTKVQPITLQEFFNYKAESGRLDGKEGGLSTRRLHMMYQLINGALTKAKKLRKIPSNPAEDIELPSIVYKEFDTYSPEEVDRYLAALEKDRLYAVFLLELTTGLRKGELLGIPDHCFDPNKGEIYIIQTIKRKKLEGEEKSKLIFSQPKSKKSKRIIPLLPKVVKEIKRFQSLKRQEKILLGPDYIDSGLLFTTAYGTPIEPRNLNRKHAEITQTAGIKLLRVHDLRHTVATLLLDDGENPVNVSDLLGHAKTSTTLDIYGHSTPEGKIRAVSRFSSLIKAAT</sequence>
<dbReference type="EMBL" id="JAMJEV010000011">
    <property type="protein sequence ID" value="MDO0824038.1"/>
    <property type="molecule type" value="Genomic_DNA"/>
</dbReference>
<dbReference type="InterPro" id="IPR050090">
    <property type="entry name" value="Tyrosine_recombinase_XerCD"/>
</dbReference>
<dbReference type="SUPFAM" id="SSF56349">
    <property type="entry name" value="DNA breaking-rejoining enzymes"/>
    <property type="match status" value="1"/>
</dbReference>
<dbReference type="Pfam" id="PF14659">
    <property type="entry name" value="Phage_int_SAM_3"/>
    <property type="match status" value="1"/>
</dbReference>
<dbReference type="PANTHER" id="PTHR30349:SF64">
    <property type="entry name" value="PROPHAGE INTEGRASE INTD-RELATED"/>
    <property type="match status" value="1"/>
</dbReference>
<dbReference type="CDD" id="cd01189">
    <property type="entry name" value="INT_ICEBs1_C_like"/>
    <property type="match status" value="1"/>
</dbReference>
<feature type="region of interest" description="Disordered" evidence="6">
    <location>
        <begin position="1"/>
        <end position="31"/>
    </location>
</feature>
<dbReference type="Proteomes" id="UP001176021">
    <property type="component" value="Unassembled WGS sequence"/>
</dbReference>
<evidence type="ECO:0000256" key="2">
    <source>
        <dbReference type="ARBA" id="ARBA00008857"/>
    </source>
</evidence>
<feature type="compositionally biased region" description="Basic residues" evidence="6">
    <location>
        <begin position="7"/>
        <end position="17"/>
    </location>
</feature>
<dbReference type="InterPro" id="IPR004107">
    <property type="entry name" value="Integrase_SAM-like_N"/>
</dbReference>
<dbReference type="PANTHER" id="PTHR30349">
    <property type="entry name" value="PHAGE INTEGRASE-RELATED"/>
    <property type="match status" value="1"/>
</dbReference>
<dbReference type="Pfam" id="PF00589">
    <property type="entry name" value="Phage_integrase"/>
    <property type="match status" value="1"/>
</dbReference>
<evidence type="ECO:0000256" key="5">
    <source>
        <dbReference type="ARBA" id="ARBA00023172"/>
    </source>
</evidence>
<comment type="caution">
    <text evidence="8">The sequence shown here is derived from an EMBL/GenBank/DDBJ whole genome shotgun (WGS) entry which is preliminary data.</text>
</comment>
<protein>
    <submittedName>
        <fullName evidence="8">Site-specific integrase</fullName>
    </submittedName>
</protein>
<keyword evidence="5" id="KW-0233">DNA recombination</keyword>
<dbReference type="InterPro" id="IPR011010">
    <property type="entry name" value="DNA_brk_join_enz"/>
</dbReference>
<evidence type="ECO:0000313" key="9">
    <source>
        <dbReference type="Proteomes" id="UP001176021"/>
    </source>
</evidence>
<dbReference type="PROSITE" id="PS51898">
    <property type="entry name" value="TYR_RECOMBINASE"/>
    <property type="match status" value="1"/>
</dbReference>
<accession>A0ABT8QRR2</accession>
<gene>
    <name evidence="8" type="ORF">M8H41_14445</name>
</gene>
<reference evidence="8" key="1">
    <citation type="submission" date="2022-05" db="EMBL/GenBank/DDBJ databases">
        <title>Expanded diversity of anoxic marine methylotrophy in a Black Sea sulfate reducing microorganism.</title>
        <authorList>
            <person name="Fischer P.Q."/>
            <person name="Stams A.J.M."/>
            <person name="Villanueva L."/>
            <person name="Sousa D.Z."/>
        </authorList>
    </citation>
    <scope>NUCLEOTIDE SEQUENCE</scope>
    <source>
        <strain evidence="8">P130</strain>
    </source>
</reference>
<evidence type="ECO:0000256" key="3">
    <source>
        <dbReference type="ARBA" id="ARBA00022908"/>
    </source>
</evidence>
<keyword evidence="3" id="KW-0229">DNA integration</keyword>
<comment type="similarity">
    <text evidence="2">Belongs to the 'phage' integrase family.</text>
</comment>
<proteinExistence type="inferred from homology"/>
<feature type="domain" description="Tyr recombinase" evidence="7">
    <location>
        <begin position="199"/>
        <end position="402"/>
    </location>
</feature>
<keyword evidence="9" id="KW-1185">Reference proteome</keyword>
<evidence type="ECO:0000313" key="8">
    <source>
        <dbReference type="EMBL" id="MDO0824038.1"/>
    </source>
</evidence>
<dbReference type="Gene3D" id="1.10.150.130">
    <property type="match status" value="1"/>
</dbReference>
<dbReference type="InterPro" id="IPR002104">
    <property type="entry name" value="Integrase_catalytic"/>
</dbReference>
<evidence type="ECO:0000256" key="1">
    <source>
        <dbReference type="ARBA" id="ARBA00003283"/>
    </source>
</evidence>
<organism evidence="8 9">
    <name type="scientific">Desulfosporosinus nitroreducens</name>
    <dbReference type="NCBI Taxonomy" id="2018668"/>
    <lineage>
        <taxon>Bacteria</taxon>
        <taxon>Bacillati</taxon>
        <taxon>Bacillota</taxon>
        <taxon>Clostridia</taxon>
        <taxon>Eubacteriales</taxon>
        <taxon>Desulfitobacteriaceae</taxon>
        <taxon>Desulfosporosinus</taxon>
    </lineage>
</organism>